<dbReference type="SUPFAM" id="SSF51735">
    <property type="entry name" value="NAD(P)-binding Rossmann-fold domains"/>
    <property type="match status" value="1"/>
</dbReference>
<evidence type="ECO:0000259" key="1">
    <source>
        <dbReference type="Pfam" id="PF01370"/>
    </source>
</evidence>
<feature type="domain" description="NAD-dependent epimerase/dehydratase" evidence="1">
    <location>
        <begin position="3"/>
        <end position="210"/>
    </location>
</feature>
<evidence type="ECO:0000313" key="3">
    <source>
        <dbReference type="Proteomes" id="UP000033858"/>
    </source>
</evidence>
<comment type="caution">
    <text evidence="2">The sequence shown here is derived from an EMBL/GenBank/DDBJ whole genome shotgun (WGS) entry which is preliminary data.</text>
</comment>
<sequence>MKALVIGANGFIGANLTAKLLKKKWKVRVLVRSKETKFKDENVYVGDIANLNLLRRATKGVEVVFNCAAALPHHKLLDEEYYKTNVNGLKNILDAIKGTKTTLVHLSTVGIYDSLRDAYVKTKIKGESLIREYEKKFKVRVVIIRPTIAYGPGDTRPGFLNLFRLVKKGIFPLIGRGENFFHTVYVENLCQALVLAAKKKRVIGDDFIIGDGKVPKMKEILEEMTEILGKKPIRFYISRTLAFFFLPSRRVRFLTEDRKYKIDKARRILGYKPKIGLKLGLQKTYDWYRLNGYL</sequence>
<protein>
    <submittedName>
        <fullName evidence="2">NAD-dependent epimerase/dehydratase</fullName>
    </submittedName>
</protein>
<dbReference type="PANTHER" id="PTHR43245">
    <property type="entry name" value="BIFUNCTIONAL POLYMYXIN RESISTANCE PROTEIN ARNA"/>
    <property type="match status" value="1"/>
</dbReference>
<dbReference type="InterPro" id="IPR001509">
    <property type="entry name" value="Epimerase_deHydtase"/>
</dbReference>
<dbReference type="Proteomes" id="UP000033858">
    <property type="component" value="Unassembled WGS sequence"/>
</dbReference>
<dbReference type="Pfam" id="PF01370">
    <property type="entry name" value="Epimerase"/>
    <property type="match status" value="1"/>
</dbReference>
<dbReference type="Gene3D" id="3.40.50.720">
    <property type="entry name" value="NAD(P)-binding Rossmann-like Domain"/>
    <property type="match status" value="1"/>
</dbReference>
<evidence type="ECO:0000313" key="2">
    <source>
        <dbReference type="EMBL" id="KKR88184.1"/>
    </source>
</evidence>
<dbReference type="InterPro" id="IPR050177">
    <property type="entry name" value="Lipid_A_modif_metabolic_enz"/>
</dbReference>
<proteinExistence type="predicted"/>
<reference evidence="2 3" key="1">
    <citation type="journal article" date="2015" name="Nature">
        <title>rRNA introns, odd ribosomes, and small enigmatic genomes across a large radiation of phyla.</title>
        <authorList>
            <person name="Brown C.T."/>
            <person name="Hug L.A."/>
            <person name="Thomas B.C."/>
            <person name="Sharon I."/>
            <person name="Castelle C.J."/>
            <person name="Singh A."/>
            <person name="Wilkins M.J."/>
            <person name="Williams K.H."/>
            <person name="Banfield J.F."/>
        </authorList>
    </citation>
    <scope>NUCLEOTIDE SEQUENCE [LARGE SCALE GENOMIC DNA]</scope>
</reference>
<dbReference type="EMBL" id="LCAE01000001">
    <property type="protein sequence ID" value="KKR88184.1"/>
    <property type="molecule type" value="Genomic_DNA"/>
</dbReference>
<organism evidence="2 3">
    <name type="scientific">Candidatus Woesebacteria bacterium GW2011_GWB1_41_10</name>
    <dbReference type="NCBI Taxonomy" id="1618577"/>
    <lineage>
        <taxon>Bacteria</taxon>
        <taxon>Candidatus Woeseibacteriota</taxon>
    </lineage>
</organism>
<gene>
    <name evidence="2" type="ORF">UU32_C0001G0020</name>
</gene>
<dbReference type="InterPro" id="IPR036291">
    <property type="entry name" value="NAD(P)-bd_dom_sf"/>
</dbReference>
<name>A0A0G0UH90_9BACT</name>
<accession>A0A0G0UH90</accession>
<dbReference type="AlphaFoldDB" id="A0A0G0UH90"/>